<proteinExistence type="predicted"/>
<name>A0A2P5F5I4_TREOI</name>
<evidence type="ECO:0000313" key="1">
    <source>
        <dbReference type="EMBL" id="PON93019.1"/>
    </source>
</evidence>
<dbReference type="AlphaFoldDB" id="A0A2P5F5I4"/>
<evidence type="ECO:0000313" key="2">
    <source>
        <dbReference type="Proteomes" id="UP000237000"/>
    </source>
</evidence>
<gene>
    <name evidence="1" type="ORF">TorRG33x02_112980</name>
</gene>
<keyword evidence="2" id="KW-1185">Reference proteome</keyword>
<sequence>MKVSQVPSRRLAGFSLISLGNPTKARTPVFFNSDMNRSNEWSPDAASTIKSNELARACIHGNIQHIQYEQNFREKLRRKKLCAHIYLLSSGLGPMRQQNCLHQED</sequence>
<organism evidence="1 2">
    <name type="scientific">Trema orientale</name>
    <name type="common">Charcoal tree</name>
    <name type="synonym">Celtis orientalis</name>
    <dbReference type="NCBI Taxonomy" id="63057"/>
    <lineage>
        <taxon>Eukaryota</taxon>
        <taxon>Viridiplantae</taxon>
        <taxon>Streptophyta</taxon>
        <taxon>Embryophyta</taxon>
        <taxon>Tracheophyta</taxon>
        <taxon>Spermatophyta</taxon>
        <taxon>Magnoliopsida</taxon>
        <taxon>eudicotyledons</taxon>
        <taxon>Gunneridae</taxon>
        <taxon>Pentapetalae</taxon>
        <taxon>rosids</taxon>
        <taxon>fabids</taxon>
        <taxon>Rosales</taxon>
        <taxon>Cannabaceae</taxon>
        <taxon>Trema</taxon>
    </lineage>
</organism>
<protein>
    <submittedName>
        <fullName evidence="1">Uncharacterized protein</fullName>
    </submittedName>
</protein>
<reference evidence="2" key="1">
    <citation type="submission" date="2016-06" db="EMBL/GenBank/DDBJ databases">
        <title>Parallel loss of symbiosis genes in relatives of nitrogen-fixing non-legume Parasponia.</title>
        <authorList>
            <person name="Van Velzen R."/>
            <person name="Holmer R."/>
            <person name="Bu F."/>
            <person name="Rutten L."/>
            <person name="Van Zeijl A."/>
            <person name="Liu W."/>
            <person name="Santuari L."/>
            <person name="Cao Q."/>
            <person name="Sharma T."/>
            <person name="Shen D."/>
            <person name="Roswanjaya Y."/>
            <person name="Wardhani T."/>
            <person name="Kalhor M.S."/>
            <person name="Jansen J."/>
            <person name="Van den Hoogen J."/>
            <person name="Gungor B."/>
            <person name="Hartog M."/>
            <person name="Hontelez J."/>
            <person name="Verver J."/>
            <person name="Yang W.-C."/>
            <person name="Schijlen E."/>
            <person name="Repin R."/>
            <person name="Schilthuizen M."/>
            <person name="Schranz E."/>
            <person name="Heidstra R."/>
            <person name="Miyata K."/>
            <person name="Fedorova E."/>
            <person name="Kohlen W."/>
            <person name="Bisseling T."/>
            <person name="Smit S."/>
            <person name="Geurts R."/>
        </authorList>
    </citation>
    <scope>NUCLEOTIDE SEQUENCE [LARGE SCALE GENOMIC DNA]</scope>
    <source>
        <strain evidence="2">cv. RG33-2</strain>
    </source>
</reference>
<comment type="caution">
    <text evidence="1">The sequence shown here is derived from an EMBL/GenBank/DDBJ whole genome shotgun (WGS) entry which is preliminary data.</text>
</comment>
<dbReference type="InParanoid" id="A0A2P5F5I4"/>
<dbReference type="EMBL" id="JXTC01000061">
    <property type="protein sequence ID" value="PON93019.1"/>
    <property type="molecule type" value="Genomic_DNA"/>
</dbReference>
<dbReference type="Proteomes" id="UP000237000">
    <property type="component" value="Unassembled WGS sequence"/>
</dbReference>
<accession>A0A2P5F5I4</accession>
<dbReference type="OrthoDB" id="10382171at2759"/>